<dbReference type="SUPFAM" id="SSF48403">
    <property type="entry name" value="Ankyrin repeat"/>
    <property type="match status" value="2"/>
</dbReference>
<name>A0A132NZR5_GIAIN</name>
<protein>
    <submittedName>
        <fullName evidence="3">Kinase/ NEK / Serine/threonine protein kinase</fullName>
    </submittedName>
</protein>
<organism evidence="3 4">
    <name type="scientific">Giardia duodenalis assemblage B</name>
    <dbReference type="NCBI Taxonomy" id="1394984"/>
    <lineage>
        <taxon>Eukaryota</taxon>
        <taxon>Metamonada</taxon>
        <taxon>Diplomonadida</taxon>
        <taxon>Hexamitidae</taxon>
        <taxon>Giardiinae</taxon>
        <taxon>Giardia</taxon>
    </lineage>
</organism>
<evidence type="ECO:0000313" key="3">
    <source>
        <dbReference type="EMBL" id="KWX15554.1"/>
    </source>
</evidence>
<dbReference type="GO" id="GO:0004674">
    <property type="term" value="F:protein serine/threonine kinase activity"/>
    <property type="evidence" value="ECO:0007669"/>
    <property type="project" value="UniProtKB-KW"/>
</dbReference>
<keyword evidence="3" id="KW-0723">Serine/threonine-protein kinase</keyword>
<evidence type="ECO:0000256" key="1">
    <source>
        <dbReference type="PROSITE-ProRule" id="PRU00023"/>
    </source>
</evidence>
<accession>A0A132NZR5</accession>
<dbReference type="InterPro" id="IPR002110">
    <property type="entry name" value="Ankyrin_rpt"/>
</dbReference>
<feature type="domain" description="Protein kinase" evidence="2">
    <location>
        <begin position="11"/>
        <end position="286"/>
    </location>
</feature>
<comment type="caution">
    <text evidence="3">The sequence shown here is derived from an EMBL/GenBank/DDBJ whole genome shotgun (WGS) entry which is preliminary data.</text>
</comment>
<dbReference type="SMART" id="SM00248">
    <property type="entry name" value="ANK"/>
    <property type="match status" value="17"/>
</dbReference>
<feature type="repeat" description="ANK" evidence="1">
    <location>
        <begin position="1059"/>
        <end position="1091"/>
    </location>
</feature>
<dbReference type="Pfam" id="PF00069">
    <property type="entry name" value="Pkinase"/>
    <property type="match status" value="1"/>
</dbReference>
<dbReference type="PANTHER" id="PTHR24120">
    <property type="entry name" value="GH07239P"/>
    <property type="match status" value="1"/>
</dbReference>
<dbReference type="Proteomes" id="UP000070089">
    <property type="component" value="Unassembled WGS sequence"/>
</dbReference>
<dbReference type="EMBL" id="JXTI01000006">
    <property type="protein sequence ID" value="KWX15554.1"/>
    <property type="molecule type" value="Genomic_DNA"/>
</dbReference>
<dbReference type="PROSITE" id="PS50297">
    <property type="entry name" value="ANK_REP_REGION"/>
    <property type="match status" value="1"/>
</dbReference>
<dbReference type="Gene3D" id="1.25.40.20">
    <property type="entry name" value="Ankyrin repeat-containing domain"/>
    <property type="match status" value="3"/>
</dbReference>
<dbReference type="VEuPathDB" id="GiardiaDB:QR46_0413"/>
<proteinExistence type="predicted"/>
<dbReference type="OrthoDB" id="194358at2759"/>
<dbReference type="PROSITE" id="PS50088">
    <property type="entry name" value="ANK_REPEAT"/>
    <property type="match status" value="2"/>
</dbReference>
<keyword evidence="1" id="KW-0040">ANK repeat</keyword>
<dbReference type="AlphaFoldDB" id="A0A132NZR5"/>
<evidence type="ECO:0000259" key="2">
    <source>
        <dbReference type="PROSITE" id="PS50011"/>
    </source>
</evidence>
<evidence type="ECO:0000313" key="4">
    <source>
        <dbReference type="Proteomes" id="UP000070089"/>
    </source>
</evidence>
<dbReference type="PANTHER" id="PTHR24120:SF4">
    <property type="entry name" value="GH07239P"/>
    <property type="match status" value="1"/>
</dbReference>
<sequence length="1233" mass="136243">MASAPYLPPPLTPLNIIGDTTYTTVYEAKDSDTGALRACKVANYADVSELTHEDIAQIMLMYGHFIDPNIVHIYSATSDARRHAYYLVMEECVGNLENLVQYYRLHEEIIPEPVVLEILAQVVSATAYLHNPHNKQFKGYAGDIYTIGCIIHRNINPLNVLVAENGYIKLSDMPPVESLFHHGLLANFRTKCSFCAPELLSETDEYDEKVDVWSIGALGYYLCSLAPVVSGADSALVYQRMKSLTPEDTAIPNVYSNSLKTLIQELLTVDQDRRPTIFDVIVHPLIVSAAESISSAGPQPLQLEPVQRTSLGTDKSLYHQGHDTSMSQQSGISSISLFNQRITESYIKNYDSPDKAKILQDRRKREQDLEKEEDDEYARRQELYKQYDEEANMERRLKEGTARKADANINPYTAAFYSNDAFRQTNKDTANYQEQPESHTRVSRARTFHEVEASPNRDHTCTDSVTAPLKLTSFRATAPHDSRSPSNYVGIETDIKVTDASARDQFNEARPQDLAEMRKSLLSQKRTYDAIRDELHNTPLMTAVLDEDINGVMASLSYAKETNSLGKTALMYAAEKNFSSAVKILAPLEAGMVDPNGVSALQMALLNNSLNSAKILTPAEGFDLKNPAEDVLGTTELMVAAQRGDIVTAWCLLPYQSNKADHLGKTALIYALENDWPELARILAPREGGFAYKPGSLTALHICAMKNYAAVAVVLSGKEAGIRTKDGETALHIATRNKFHDVMKVLVDIEGCITNGDGHTALMIAALSNDPIGAGILVAKEGAILSPDGKSALELALERSYFDVAEAIAPEEAYRFKNMGIDTDGVTDLMMATENKDIVAAYSLMRQSRLMDNSNTSALVRTIQAQSVDDLTSSFVKMLAGKESSLRHDVMEKKQLSPLSIAVLSGNYEAAAELAKIDGMNPDNYEPRGMRKTELMQVAEVGDVGNVWCLRSQAGLTDKDGTTALMLAAQNGHLECVKLLFEYEKGMRRTEDNKSALELAVENGHIEIAKLLNDAEGTAPNKAKSYGYCKTDLINAVITNKPVDVWSLAMTQARLHDEYGKTALMYAAERNFTNLIKILVEPEAGMTMLSEWRGATALMWAARLGHYEACELLVSEAGAQDSYGMTALILAAEANFDNVVQLLVQYEKGIRMFNSRTACMRAAENFCLESLRLLLPEEGHILHHTGKSCLDLAMDSKTAVEQSRKFACLSLLKKYYKENPILVDSVEEEAKAV</sequence>
<dbReference type="Gene3D" id="1.10.510.10">
    <property type="entry name" value="Transferase(Phosphotransferase) domain 1"/>
    <property type="match status" value="1"/>
</dbReference>
<dbReference type="Pfam" id="PF12796">
    <property type="entry name" value="Ank_2"/>
    <property type="match status" value="4"/>
</dbReference>
<dbReference type="InterPro" id="IPR000719">
    <property type="entry name" value="Prot_kinase_dom"/>
</dbReference>
<dbReference type="InterPro" id="IPR011009">
    <property type="entry name" value="Kinase-like_dom_sf"/>
</dbReference>
<dbReference type="InterPro" id="IPR036770">
    <property type="entry name" value="Ankyrin_rpt-contain_sf"/>
</dbReference>
<keyword evidence="3" id="KW-0418">Kinase</keyword>
<dbReference type="GO" id="GO:0005524">
    <property type="term" value="F:ATP binding"/>
    <property type="evidence" value="ECO:0007669"/>
    <property type="project" value="InterPro"/>
</dbReference>
<dbReference type="PROSITE" id="PS50011">
    <property type="entry name" value="PROTEIN_KINASE_DOM"/>
    <property type="match status" value="1"/>
</dbReference>
<dbReference type="SUPFAM" id="SSF56112">
    <property type="entry name" value="Protein kinase-like (PK-like)"/>
    <property type="match status" value="1"/>
</dbReference>
<reference evidence="3 4" key="1">
    <citation type="journal article" date="2015" name="Mol. Biochem. Parasitol.">
        <title>Identification of polymorphic genes for use in assemblage B genotyping assays through comparative genomics of multiple assemblage B Giardia duodenalis isolates.</title>
        <authorList>
            <person name="Wielinga C."/>
            <person name="Thompson R.C."/>
            <person name="Monis P."/>
            <person name="Ryan U."/>
        </authorList>
    </citation>
    <scope>NUCLEOTIDE SEQUENCE [LARGE SCALE GENOMIC DNA]</scope>
    <source>
        <strain evidence="3 4">BAH15c1</strain>
    </source>
</reference>
<keyword evidence="3" id="KW-0808">Transferase</keyword>
<gene>
    <name evidence="3" type="ORF">QR46_0413</name>
</gene>
<feature type="repeat" description="ANK" evidence="1">
    <location>
        <begin position="960"/>
        <end position="992"/>
    </location>
</feature>